<dbReference type="AlphaFoldDB" id="A0A835HU15"/>
<evidence type="ECO:0000313" key="1">
    <source>
        <dbReference type="EMBL" id="KAF9604308.1"/>
    </source>
</evidence>
<proteinExistence type="predicted"/>
<dbReference type="Proteomes" id="UP000631114">
    <property type="component" value="Unassembled WGS sequence"/>
</dbReference>
<evidence type="ECO:0000313" key="2">
    <source>
        <dbReference type="Proteomes" id="UP000631114"/>
    </source>
</evidence>
<reference evidence="1 2" key="1">
    <citation type="submission" date="2020-10" db="EMBL/GenBank/DDBJ databases">
        <title>The Coptis chinensis genome and diversification of protoberbering-type alkaloids.</title>
        <authorList>
            <person name="Wang B."/>
            <person name="Shu S."/>
            <person name="Song C."/>
            <person name="Liu Y."/>
        </authorList>
    </citation>
    <scope>NUCLEOTIDE SEQUENCE [LARGE SCALE GENOMIC DNA]</scope>
    <source>
        <strain evidence="1">HL-2020</strain>
        <tissue evidence="1">Leaf</tissue>
    </source>
</reference>
<organism evidence="1 2">
    <name type="scientific">Coptis chinensis</name>
    <dbReference type="NCBI Taxonomy" id="261450"/>
    <lineage>
        <taxon>Eukaryota</taxon>
        <taxon>Viridiplantae</taxon>
        <taxon>Streptophyta</taxon>
        <taxon>Embryophyta</taxon>
        <taxon>Tracheophyta</taxon>
        <taxon>Spermatophyta</taxon>
        <taxon>Magnoliopsida</taxon>
        <taxon>Ranunculales</taxon>
        <taxon>Ranunculaceae</taxon>
        <taxon>Coptidoideae</taxon>
        <taxon>Coptis</taxon>
    </lineage>
</organism>
<dbReference type="OrthoDB" id="1898021at2759"/>
<sequence>MEGVSASSWRRKKGYERLDGSGRRRKIPVVELGALGSSQKRRFSWKVKIKPKLRFFHLCSPKKFLTRLRDGYVNMMLGFANSRVFTNGFGYNGNETIDNGLRRAPVKEYDERLLIEIYKALMAQGQLVSRDAFKPADGIVCRS</sequence>
<dbReference type="PANTHER" id="PTHR33702:SF5">
    <property type="entry name" value="OS01G0308600 PROTEIN"/>
    <property type="match status" value="1"/>
</dbReference>
<gene>
    <name evidence="1" type="ORF">IFM89_005634</name>
</gene>
<accession>A0A835HU15</accession>
<dbReference type="PANTHER" id="PTHR33702">
    <property type="entry name" value="BNAA09G40010D PROTEIN"/>
    <property type="match status" value="1"/>
</dbReference>
<dbReference type="EMBL" id="JADFTS010000005">
    <property type="protein sequence ID" value="KAF9604308.1"/>
    <property type="molecule type" value="Genomic_DNA"/>
</dbReference>
<keyword evidence="2" id="KW-1185">Reference proteome</keyword>
<comment type="caution">
    <text evidence="1">The sequence shown here is derived from an EMBL/GenBank/DDBJ whole genome shotgun (WGS) entry which is preliminary data.</text>
</comment>
<name>A0A835HU15_9MAGN</name>
<protein>
    <submittedName>
        <fullName evidence="1">Uncharacterized protein</fullName>
    </submittedName>
</protein>